<dbReference type="Proteomes" id="UP000094172">
    <property type="component" value="Unassembled WGS sequence"/>
</dbReference>
<sequence>MAQLEAGMALPRIVVRGKKVILLSGYCKDDFKGIREAQRLGDYRLKVSAEDRLLAAAQKNPDAVAFGYVAGQWVASA</sequence>
<accession>A0A1E3VUE4</accession>
<gene>
    <name evidence="1" type="ORF">AUC70_12840</name>
</gene>
<evidence type="ECO:0000313" key="2">
    <source>
        <dbReference type="Proteomes" id="UP000094172"/>
    </source>
</evidence>
<reference evidence="1 2" key="1">
    <citation type="journal article" date="2016" name="Environ. Microbiol.">
        <title>New Methyloceanibacter diversity from North Sea sediments includes methanotroph containing solely the soluble methane monooxygenase.</title>
        <authorList>
            <person name="Vekeman B."/>
            <person name="Kerckhof F.M."/>
            <person name="Cremers G."/>
            <person name="de Vos P."/>
            <person name="Vandamme P."/>
            <person name="Boon N."/>
            <person name="Op den Camp H.J."/>
            <person name="Heylen K."/>
        </authorList>
    </citation>
    <scope>NUCLEOTIDE SEQUENCE [LARGE SCALE GENOMIC DNA]</scope>
    <source>
        <strain evidence="1 2">R-67176</strain>
    </source>
</reference>
<name>A0A1E3VUE4_9HYPH</name>
<keyword evidence="2" id="KW-1185">Reference proteome</keyword>
<protein>
    <submittedName>
        <fullName evidence="1">Uncharacterized protein</fullName>
    </submittedName>
</protein>
<organism evidence="1 2">
    <name type="scientific">Methyloceanibacter stevinii</name>
    <dbReference type="NCBI Taxonomy" id="1774970"/>
    <lineage>
        <taxon>Bacteria</taxon>
        <taxon>Pseudomonadati</taxon>
        <taxon>Pseudomonadota</taxon>
        <taxon>Alphaproteobacteria</taxon>
        <taxon>Hyphomicrobiales</taxon>
        <taxon>Hyphomicrobiaceae</taxon>
        <taxon>Methyloceanibacter</taxon>
    </lineage>
</organism>
<comment type="caution">
    <text evidence="1">The sequence shown here is derived from an EMBL/GenBank/DDBJ whole genome shotgun (WGS) entry which is preliminary data.</text>
</comment>
<proteinExistence type="predicted"/>
<evidence type="ECO:0000313" key="1">
    <source>
        <dbReference type="EMBL" id="ODR97154.1"/>
    </source>
</evidence>
<dbReference type="AlphaFoldDB" id="A0A1E3VUE4"/>
<dbReference type="EMBL" id="LPWE01000002">
    <property type="protein sequence ID" value="ODR97154.1"/>
    <property type="molecule type" value="Genomic_DNA"/>
</dbReference>